<dbReference type="GeneID" id="5982998"/>
<dbReference type="EMBL" id="CH445365">
    <property type="protein sequence ID" value="EAT76773.1"/>
    <property type="molecule type" value="Genomic_DNA"/>
</dbReference>
<organism evidence="2 3">
    <name type="scientific">Phaeosphaeria nodorum (strain SN15 / ATCC MYA-4574 / FGSC 10173)</name>
    <name type="common">Glume blotch fungus</name>
    <name type="synonym">Parastagonospora nodorum</name>
    <dbReference type="NCBI Taxonomy" id="321614"/>
    <lineage>
        <taxon>Eukaryota</taxon>
        <taxon>Fungi</taxon>
        <taxon>Dikarya</taxon>
        <taxon>Ascomycota</taxon>
        <taxon>Pezizomycotina</taxon>
        <taxon>Dothideomycetes</taxon>
        <taxon>Pleosporomycetidae</taxon>
        <taxon>Pleosporales</taxon>
        <taxon>Pleosporineae</taxon>
        <taxon>Phaeosphaeriaceae</taxon>
        <taxon>Parastagonospora</taxon>
    </lineage>
</organism>
<evidence type="ECO:0000313" key="3">
    <source>
        <dbReference type="Proteomes" id="UP000001055"/>
    </source>
</evidence>
<evidence type="ECO:0000313" key="2">
    <source>
        <dbReference type="EMBL" id="EAT76773.1"/>
    </source>
</evidence>
<feature type="compositionally biased region" description="Basic and acidic residues" evidence="1">
    <location>
        <begin position="25"/>
        <end position="41"/>
    </location>
</feature>
<reference evidence="3" key="1">
    <citation type="journal article" date="2007" name="Plant Cell">
        <title>Dothideomycete-plant interactions illuminated by genome sequencing and EST analysis of the wheat pathogen Stagonospora nodorum.</title>
        <authorList>
            <person name="Hane J.K."/>
            <person name="Lowe R.G."/>
            <person name="Solomon P.S."/>
            <person name="Tan K.C."/>
            <person name="Schoch C.L."/>
            <person name="Spatafora J.W."/>
            <person name="Crous P.W."/>
            <person name="Kodira C."/>
            <person name="Birren B.W."/>
            <person name="Galagan J.E."/>
            <person name="Torriani S.F."/>
            <person name="McDonald B.A."/>
            <person name="Oliver R.P."/>
        </authorList>
    </citation>
    <scope>NUCLEOTIDE SEQUENCE [LARGE SCALE GENOMIC DNA]</scope>
    <source>
        <strain evidence="3">SN15 / ATCC MYA-4574 / FGSC 10173</strain>
    </source>
</reference>
<name>Q0TXB2_PHANO</name>
<proteinExistence type="predicted"/>
<protein>
    <submittedName>
        <fullName evidence="2">Uncharacterized protein</fullName>
    </submittedName>
</protein>
<accession>Q0TXB2</accession>
<feature type="region of interest" description="Disordered" evidence="1">
    <location>
        <begin position="1"/>
        <end position="59"/>
    </location>
</feature>
<evidence type="ECO:0000256" key="1">
    <source>
        <dbReference type="SAM" id="MobiDB-lite"/>
    </source>
</evidence>
<dbReference type="KEGG" id="pno:SNOG_15935"/>
<dbReference type="Proteomes" id="UP000001055">
    <property type="component" value="Unassembled WGS sequence"/>
</dbReference>
<gene>
    <name evidence="2" type="ORF">SNOG_15935</name>
</gene>
<dbReference type="RefSeq" id="XP_001806068.1">
    <property type="nucleotide sequence ID" value="XM_001806016.1"/>
</dbReference>
<feature type="compositionally biased region" description="Polar residues" evidence="1">
    <location>
        <begin position="7"/>
        <end position="23"/>
    </location>
</feature>
<dbReference type="HOGENOM" id="CLU_2961590_0_0_1"/>
<dbReference type="AlphaFoldDB" id="Q0TXB2"/>
<dbReference type="InParanoid" id="Q0TXB2"/>
<sequence>MFLSPQIHWSRSPLTSPVASSKSTPKKDTQAGTRDASESKIELGSAPHPGTKRDNNEFG</sequence>